<dbReference type="InterPro" id="IPR038107">
    <property type="entry name" value="Glycos_transf_N_sf"/>
</dbReference>
<dbReference type="PANTHER" id="PTHR42755:SF1">
    <property type="entry name" value="3-DEOXY-D-MANNO-OCTULOSONIC ACID TRANSFERASE, MITOCHONDRIAL-RELATED"/>
    <property type="match status" value="1"/>
</dbReference>
<dbReference type="Gene3D" id="3.40.50.11720">
    <property type="entry name" value="3-Deoxy-D-manno-octulosonic-acid transferase, N-terminal domain"/>
    <property type="match status" value="1"/>
</dbReference>
<dbReference type="EMBL" id="CP045350">
    <property type="protein sequence ID" value="QFT24992.1"/>
    <property type="molecule type" value="Genomic_DNA"/>
</dbReference>
<dbReference type="OrthoDB" id="9789797at2"/>
<organism evidence="16 17">
    <name type="scientific">Vibrio aquimaris</name>
    <dbReference type="NCBI Taxonomy" id="2587862"/>
    <lineage>
        <taxon>Bacteria</taxon>
        <taxon>Pseudomonadati</taxon>
        <taxon>Pseudomonadota</taxon>
        <taxon>Gammaproteobacteria</taxon>
        <taxon>Vibrionales</taxon>
        <taxon>Vibrionaceae</taxon>
        <taxon>Vibrio</taxon>
    </lineage>
</organism>
<evidence type="ECO:0000259" key="14">
    <source>
        <dbReference type="Pfam" id="PF00534"/>
    </source>
</evidence>
<keyword evidence="13" id="KW-0448">Lipopolysaccharide biosynthesis</keyword>
<reference evidence="16 17" key="1">
    <citation type="submission" date="2019-10" db="EMBL/GenBank/DDBJ databases">
        <title>Complete genome sequence of Vibrio sp. strain THAF100, isolated from non-filtered water from the water column of tank 6 of a marine aquarium containing stony-coral fragments. Water maintained at 26 degree C.</title>
        <authorList>
            <person name="Ruckert C."/>
            <person name="Franco A."/>
            <person name="Kalinowski J."/>
            <person name="Glaeser S."/>
        </authorList>
    </citation>
    <scope>NUCLEOTIDE SEQUENCE [LARGE SCALE GENOMIC DNA]</scope>
    <source>
        <strain evidence="16 17">THAF100</strain>
    </source>
</reference>
<evidence type="ECO:0000256" key="8">
    <source>
        <dbReference type="ARBA" id="ARBA00022968"/>
    </source>
</evidence>
<feature type="domain" description="3-deoxy-D-manno-octulosonic-acid transferase N-terminal" evidence="15">
    <location>
        <begin position="34"/>
        <end position="212"/>
    </location>
</feature>
<evidence type="ECO:0000256" key="12">
    <source>
        <dbReference type="PIRSR" id="PIRSR639901-2"/>
    </source>
</evidence>
<dbReference type="GO" id="GO:0043842">
    <property type="term" value="F:Kdo transferase activity"/>
    <property type="evidence" value="ECO:0007669"/>
    <property type="project" value="UniProtKB-EC"/>
</dbReference>
<feature type="domain" description="Glycosyl transferase family 1" evidence="14">
    <location>
        <begin position="284"/>
        <end position="402"/>
    </location>
</feature>
<dbReference type="NCBIfam" id="NF004388">
    <property type="entry name" value="PRK05749.1-4"/>
    <property type="match status" value="1"/>
</dbReference>
<evidence type="ECO:0000256" key="10">
    <source>
        <dbReference type="ARBA" id="ARBA00049183"/>
    </source>
</evidence>
<dbReference type="GO" id="GO:0005886">
    <property type="term" value="C:plasma membrane"/>
    <property type="evidence" value="ECO:0007669"/>
    <property type="project" value="UniProtKB-SubCell"/>
</dbReference>
<evidence type="ECO:0000256" key="13">
    <source>
        <dbReference type="RuleBase" id="RU365103"/>
    </source>
</evidence>
<evidence type="ECO:0000256" key="6">
    <source>
        <dbReference type="ARBA" id="ARBA00022519"/>
    </source>
</evidence>
<proteinExistence type="inferred from homology"/>
<name>A0A5P9CHF6_9VIBR</name>
<dbReference type="Pfam" id="PF04413">
    <property type="entry name" value="Glycos_transf_N"/>
    <property type="match status" value="1"/>
</dbReference>
<dbReference type="Pfam" id="PF00534">
    <property type="entry name" value="Glycos_transf_1"/>
    <property type="match status" value="1"/>
</dbReference>
<dbReference type="EC" id="2.4.99.12" evidence="4 13"/>
<dbReference type="RefSeq" id="WP_152429309.1">
    <property type="nucleotide sequence ID" value="NZ_CBCSDK010000006.1"/>
</dbReference>
<evidence type="ECO:0000256" key="1">
    <source>
        <dbReference type="ARBA" id="ARBA00004388"/>
    </source>
</evidence>
<dbReference type="InterPro" id="IPR007507">
    <property type="entry name" value="Glycos_transf_N"/>
</dbReference>
<dbReference type="GO" id="GO:0009245">
    <property type="term" value="P:lipid A biosynthetic process"/>
    <property type="evidence" value="ECO:0007669"/>
    <property type="project" value="TreeGrafter"/>
</dbReference>
<gene>
    <name evidence="16" type="primary">waaA</name>
    <name evidence="16" type="ORF">FIV01_00780</name>
</gene>
<dbReference type="FunFam" id="3.40.50.2000:FF:000032">
    <property type="entry name" value="3-deoxy-D-manno-octulosonic acid transferase"/>
    <property type="match status" value="1"/>
</dbReference>
<dbReference type="KEGG" id="vaq:FIV01_00780"/>
<dbReference type="InterPro" id="IPR039901">
    <property type="entry name" value="Kdotransferase"/>
</dbReference>
<keyword evidence="16" id="KW-0328">Glycosyltransferase</keyword>
<protein>
    <recommendedName>
        <fullName evidence="5 13">3-deoxy-D-manno-octulosonic acid transferase</fullName>
        <shortName evidence="13">Kdo transferase</shortName>
        <ecNumber evidence="4 13">2.4.99.12</ecNumber>
    </recommendedName>
    <alternativeName>
        <fullName evidence="9 13">Lipid IV(A) 3-deoxy-D-manno-octulosonic acid transferase</fullName>
    </alternativeName>
</protein>
<keyword evidence="6" id="KW-0997">Cell inner membrane</keyword>
<comment type="subcellular location">
    <subcellularLocation>
        <location evidence="1">Cell inner membrane</location>
        <topology evidence="1">Single-pass membrane protein</topology>
        <orientation evidence="1">Cytoplasmic side</orientation>
    </subcellularLocation>
    <subcellularLocation>
        <location evidence="13">Cell membrane</location>
    </subcellularLocation>
</comment>
<dbReference type="PANTHER" id="PTHR42755">
    <property type="entry name" value="3-DEOXY-MANNO-OCTULOSONATE CYTIDYLYLTRANSFERASE"/>
    <property type="match status" value="1"/>
</dbReference>
<evidence type="ECO:0000313" key="16">
    <source>
        <dbReference type="EMBL" id="QFT24992.1"/>
    </source>
</evidence>
<comment type="function">
    <text evidence="13">Involved in lipopolysaccharide (LPS) biosynthesis. Catalyzes the transfer of 3-deoxy-D-manno-octulosonate (Kdo) residue(s) from CMP-Kdo to lipid IV(A), the tetraacyldisaccharide-1,4'-bisphosphate precursor of lipid A.</text>
</comment>
<evidence type="ECO:0000256" key="4">
    <source>
        <dbReference type="ARBA" id="ARBA00012621"/>
    </source>
</evidence>
<keyword evidence="17" id="KW-1185">Reference proteome</keyword>
<evidence type="ECO:0000313" key="17">
    <source>
        <dbReference type="Proteomes" id="UP000326936"/>
    </source>
</evidence>
<feature type="active site" description="Proton acceptor" evidence="11">
    <location>
        <position position="62"/>
    </location>
</feature>
<dbReference type="SUPFAM" id="SSF53756">
    <property type="entry name" value="UDP-Glycosyltransferase/glycogen phosphorylase"/>
    <property type="match status" value="1"/>
</dbReference>
<evidence type="ECO:0000256" key="9">
    <source>
        <dbReference type="ARBA" id="ARBA00031445"/>
    </source>
</evidence>
<accession>A0A5P9CHF6</accession>
<dbReference type="GO" id="GO:0009244">
    <property type="term" value="P:lipopolysaccharide core region biosynthetic process"/>
    <property type="evidence" value="ECO:0007669"/>
    <property type="project" value="UniProtKB-UniRule"/>
</dbReference>
<comment type="pathway">
    <text evidence="2 13">Bacterial outer membrane biogenesis; LPS core biosynthesis.</text>
</comment>
<dbReference type="Gene3D" id="3.40.50.2000">
    <property type="entry name" value="Glycogen Phosphorylase B"/>
    <property type="match status" value="1"/>
</dbReference>
<dbReference type="InterPro" id="IPR001296">
    <property type="entry name" value="Glyco_trans_1"/>
</dbReference>
<evidence type="ECO:0000259" key="15">
    <source>
        <dbReference type="Pfam" id="PF04413"/>
    </source>
</evidence>
<keyword evidence="7 13" id="KW-0808">Transferase</keyword>
<evidence type="ECO:0000256" key="2">
    <source>
        <dbReference type="ARBA" id="ARBA00004713"/>
    </source>
</evidence>
<dbReference type="AlphaFoldDB" id="A0A5P9CHF6"/>
<comment type="catalytic activity">
    <reaction evidence="10 13">
        <text>lipid IVA (E. coli) + CMP-3-deoxy-beta-D-manno-octulosonate = alpha-Kdo-(2-&gt;6)-lipid IVA (E. coli) + CMP + H(+)</text>
        <dbReference type="Rhea" id="RHEA:28066"/>
        <dbReference type="ChEBI" id="CHEBI:15378"/>
        <dbReference type="ChEBI" id="CHEBI:58603"/>
        <dbReference type="ChEBI" id="CHEBI:60364"/>
        <dbReference type="ChEBI" id="CHEBI:60377"/>
        <dbReference type="ChEBI" id="CHEBI:85987"/>
        <dbReference type="EC" id="2.4.99.12"/>
    </reaction>
</comment>
<dbReference type="UniPathway" id="UPA00958"/>
<keyword evidence="8" id="KW-0735">Signal-anchor</keyword>
<dbReference type="Proteomes" id="UP000326936">
    <property type="component" value="Chromosome"/>
</dbReference>
<feature type="site" description="Transition state stabilizer" evidence="12">
    <location>
        <position position="209"/>
    </location>
</feature>
<sequence length="419" mass="46099" precursor="true">MMIRILYTVLLSLAAPFLLYGLFRTKPGKPTVGKRWKEHFGFSDKLSHGNEPVWIHASSVGETIAVTQFIREFKKQNPKQTILLTTTTPTGAKQAESLSELVEHRYAPVDLPFAIKRFLKSFNPKKLLIVETELWPNLIHYTHQAGIPITVLNARLSEKSYLGYKRILPLFSSMAQKLSRVLCQFEDDAERFIKLGVPTANVLITGSIKFDITITNESILASNKLRDTLGGSRPIWIAASTHAGEDELLLSAHSSILESRPDTLLILVPRHPERFVDVTKLCAEQFTTIARSSGEKVSLSTQVYVGDSMGEMMLLLGTADICFMGGSLLGKKVGGHNLLEPAALGLPTLTGPSYYNFKDVTNSLIEIGGCKVVNNSAEIAAAINEALNDQMYLKEAGEASKKFVELNSGAVARTLTYTS</sequence>
<keyword evidence="8" id="KW-0812">Transmembrane</keyword>
<comment type="similarity">
    <text evidence="3">Belongs to the glycosyltransferase group 1 family. Glycosyltransferase 30 subfamily.</text>
</comment>
<feature type="site" description="Transition state stabilizer" evidence="12">
    <location>
        <position position="131"/>
    </location>
</feature>
<evidence type="ECO:0000256" key="5">
    <source>
        <dbReference type="ARBA" id="ARBA00019077"/>
    </source>
</evidence>
<keyword evidence="13" id="KW-1003">Cell membrane</keyword>
<evidence type="ECO:0000256" key="7">
    <source>
        <dbReference type="ARBA" id="ARBA00022679"/>
    </source>
</evidence>
<dbReference type="FunFam" id="3.40.50.11720:FF:000001">
    <property type="entry name" value="3-deoxy-D-manno-octulosonic acid transferase"/>
    <property type="match status" value="1"/>
</dbReference>
<keyword evidence="6" id="KW-0472">Membrane</keyword>
<evidence type="ECO:0000256" key="11">
    <source>
        <dbReference type="PIRSR" id="PIRSR639901-1"/>
    </source>
</evidence>
<evidence type="ECO:0000256" key="3">
    <source>
        <dbReference type="ARBA" id="ARBA00006380"/>
    </source>
</evidence>